<dbReference type="Pfam" id="PF13560">
    <property type="entry name" value="HTH_31"/>
    <property type="match status" value="1"/>
</dbReference>
<gene>
    <name evidence="3" type="ORF">SAMN04487820_102303</name>
</gene>
<dbReference type="CDD" id="cd00093">
    <property type="entry name" value="HTH_XRE"/>
    <property type="match status" value="1"/>
</dbReference>
<dbReference type="AlphaFoldDB" id="A0A1G8WZW7"/>
<dbReference type="InterPro" id="IPR001387">
    <property type="entry name" value="Cro/C1-type_HTH"/>
</dbReference>
<dbReference type="RefSeq" id="WP_092626819.1">
    <property type="nucleotide sequence ID" value="NZ_FNFM01000002.1"/>
</dbReference>
<dbReference type="PROSITE" id="PS50943">
    <property type="entry name" value="HTH_CROC1"/>
    <property type="match status" value="1"/>
</dbReference>
<dbReference type="InterPro" id="IPR010982">
    <property type="entry name" value="Lambda_DNA-bd_dom_sf"/>
</dbReference>
<proteinExistence type="predicted"/>
<evidence type="ECO:0000313" key="3">
    <source>
        <dbReference type="EMBL" id="SDJ83647.1"/>
    </source>
</evidence>
<accession>A0A1G8WZW7</accession>
<evidence type="ECO:0000256" key="1">
    <source>
        <dbReference type="SAM" id="MobiDB-lite"/>
    </source>
</evidence>
<feature type="region of interest" description="Disordered" evidence="1">
    <location>
        <begin position="1"/>
        <end position="27"/>
    </location>
</feature>
<keyword evidence="4" id="KW-1185">Reference proteome</keyword>
<dbReference type="GO" id="GO:0003677">
    <property type="term" value="F:DNA binding"/>
    <property type="evidence" value="ECO:0007669"/>
    <property type="project" value="InterPro"/>
</dbReference>
<dbReference type="Gene3D" id="1.10.260.40">
    <property type="entry name" value="lambda repressor-like DNA-binding domains"/>
    <property type="match status" value="1"/>
</dbReference>
<dbReference type="Proteomes" id="UP000199213">
    <property type="component" value="Unassembled WGS sequence"/>
</dbReference>
<organism evidence="3 4">
    <name type="scientific">Actinopolyspora mzabensis</name>
    <dbReference type="NCBI Taxonomy" id="995066"/>
    <lineage>
        <taxon>Bacteria</taxon>
        <taxon>Bacillati</taxon>
        <taxon>Actinomycetota</taxon>
        <taxon>Actinomycetes</taxon>
        <taxon>Actinopolysporales</taxon>
        <taxon>Actinopolysporaceae</taxon>
        <taxon>Actinopolyspora</taxon>
    </lineage>
</organism>
<dbReference type="SUPFAM" id="SSF47413">
    <property type="entry name" value="lambda repressor-like DNA-binding domains"/>
    <property type="match status" value="1"/>
</dbReference>
<dbReference type="SMART" id="SM00530">
    <property type="entry name" value="HTH_XRE"/>
    <property type="match status" value="1"/>
</dbReference>
<reference evidence="4" key="1">
    <citation type="submission" date="2016-10" db="EMBL/GenBank/DDBJ databases">
        <authorList>
            <person name="Varghese N."/>
            <person name="Submissions S."/>
        </authorList>
    </citation>
    <scope>NUCLEOTIDE SEQUENCE [LARGE SCALE GENOMIC DNA]</scope>
    <source>
        <strain evidence="4">DSM 45460</strain>
    </source>
</reference>
<protein>
    <submittedName>
        <fullName evidence="3">Helix-turn-helix domain-containing protein</fullName>
    </submittedName>
</protein>
<dbReference type="EMBL" id="FNFM01000002">
    <property type="protein sequence ID" value="SDJ83647.1"/>
    <property type="molecule type" value="Genomic_DNA"/>
</dbReference>
<name>A0A1G8WZW7_ACTMZ</name>
<evidence type="ECO:0000313" key="4">
    <source>
        <dbReference type="Proteomes" id="UP000199213"/>
    </source>
</evidence>
<feature type="domain" description="HTH cro/C1-type" evidence="2">
    <location>
        <begin position="43"/>
        <end position="98"/>
    </location>
</feature>
<sequence>MGRSWKDVKKDKEALDRSNGRDVETAREHASALTQGFVLGDRLAQLREEQHLSQTEMAERLGVSQARVSKLEQGNLAHLELGTIRRYVAALGGTLKLVADFADHDVTVSTSQVDRSSMCA</sequence>
<evidence type="ECO:0000259" key="2">
    <source>
        <dbReference type="PROSITE" id="PS50943"/>
    </source>
</evidence>
<dbReference type="OrthoDB" id="5738376at2"/>